<comment type="similarity">
    <text evidence="1 7">Belongs to the RecO family.</text>
</comment>
<evidence type="ECO:0000256" key="6">
    <source>
        <dbReference type="ARBA" id="ARBA00033409"/>
    </source>
</evidence>
<proteinExistence type="inferred from homology"/>
<dbReference type="HAMAP" id="MF_00201">
    <property type="entry name" value="RecO"/>
    <property type="match status" value="1"/>
</dbReference>
<evidence type="ECO:0000256" key="3">
    <source>
        <dbReference type="ARBA" id="ARBA00022763"/>
    </source>
</evidence>
<keyword evidence="4 7" id="KW-0233">DNA recombination</keyword>
<dbReference type="Gene3D" id="2.40.50.140">
    <property type="entry name" value="Nucleic acid-binding proteins"/>
    <property type="match status" value="1"/>
</dbReference>
<dbReference type="InterPro" id="IPR022572">
    <property type="entry name" value="DNA_rep/recomb_RecO_N"/>
</dbReference>
<dbReference type="Pfam" id="PF11967">
    <property type="entry name" value="RecO_N"/>
    <property type="match status" value="1"/>
</dbReference>
<evidence type="ECO:0000313" key="10">
    <source>
        <dbReference type="Proteomes" id="UP000811899"/>
    </source>
</evidence>
<dbReference type="RefSeq" id="WP_214172186.1">
    <property type="nucleotide sequence ID" value="NZ_JAHCVJ010000005.1"/>
</dbReference>
<organism evidence="9 10">
    <name type="scientific">Geoanaerobacter pelophilus</name>
    <dbReference type="NCBI Taxonomy" id="60036"/>
    <lineage>
        <taxon>Bacteria</taxon>
        <taxon>Pseudomonadati</taxon>
        <taxon>Thermodesulfobacteriota</taxon>
        <taxon>Desulfuromonadia</taxon>
        <taxon>Geobacterales</taxon>
        <taxon>Geobacteraceae</taxon>
        <taxon>Geoanaerobacter</taxon>
    </lineage>
</organism>
<dbReference type="Pfam" id="PF02565">
    <property type="entry name" value="RecO_C"/>
    <property type="match status" value="1"/>
</dbReference>
<dbReference type="PANTHER" id="PTHR33991:SF1">
    <property type="entry name" value="DNA REPAIR PROTEIN RECO"/>
    <property type="match status" value="1"/>
</dbReference>
<evidence type="ECO:0000259" key="8">
    <source>
        <dbReference type="Pfam" id="PF11967"/>
    </source>
</evidence>
<reference evidence="9 10" key="1">
    <citation type="submission" date="2021-05" db="EMBL/GenBank/DDBJ databases">
        <title>The draft genome of Geobacter pelophilus DSM 12255.</title>
        <authorList>
            <person name="Xu Z."/>
            <person name="Masuda Y."/>
            <person name="Itoh H."/>
            <person name="Senoo K."/>
        </authorList>
    </citation>
    <scope>NUCLEOTIDE SEQUENCE [LARGE SCALE GENOMIC DNA]</scope>
    <source>
        <strain evidence="9 10">DSM 12255</strain>
    </source>
</reference>
<evidence type="ECO:0000256" key="1">
    <source>
        <dbReference type="ARBA" id="ARBA00007452"/>
    </source>
</evidence>
<dbReference type="InterPro" id="IPR012340">
    <property type="entry name" value="NA-bd_OB-fold"/>
</dbReference>
<evidence type="ECO:0000256" key="4">
    <source>
        <dbReference type="ARBA" id="ARBA00023172"/>
    </source>
</evidence>
<dbReference type="InterPro" id="IPR037278">
    <property type="entry name" value="ARFGAP/RecO"/>
</dbReference>
<evidence type="ECO:0000256" key="7">
    <source>
        <dbReference type="HAMAP-Rule" id="MF_00201"/>
    </source>
</evidence>
<dbReference type="PANTHER" id="PTHR33991">
    <property type="entry name" value="DNA REPAIR PROTEIN RECO"/>
    <property type="match status" value="1"/>
</dbReference>
<keyword evidence="10" id="KW-1185">Reference proteome</keyword>
<evidence type="ECO:0000313" key="9">
    <source>
        <dbReference type="EMBL" id="MBT0665424.1"/>
    </source>
</evidence>
<keyword evidence="3 7" id="KW-0227">DNA damage</keyword>
<dbReference type="NCBIfam" id="TIGR00613">
    <property type="entry name" value="reco"/>
    <property type="match status" value="1"/>
</dbReference>
<dbReference type="GO" id="GO:0006310">
    <property type="term" value="P:DNA recombination"/>
    <property type="evidence" value="ECO:0007669"/>
    <property type="project" value="UniProtKB-UniRule"/>
</dbReference>
<dbReference type="InterPro" id="IPR042242">
    <property type="entry name" value="RecO_C"/>
</dbReference>
<comment type="function">
    <text evidence="7">Involved in DNA repair and RecF pathway recombination.</text>
</comment>
<evidence type="ECO:0000256" key="2">
    <source>
        <dbReference type="ARBA" id="ARBA00021310"/>
    </source>
</evidence>
<dbReference type="SUPFAM" id="SSF57863">
    <property type="entry name" value="ArfGap/RecO-like zinc finger"/>
    <property type="match status" value="1"/>
</dbReference>
<feature type="domain" description="DNA replication/recombination mediator RecO N-terminal" evidence="8">
    <location>
        <begin position="1"/>
        <end position="77"/>
    </location>
</feature>
<dbReference type="AlphaFoldDB" id="A0AAW4LBL5"/>
<evidence type="ECO:0000256" key="5">
    <source>
        <dbReference type="ARBA" id="ARBA00023204"/>
    </source>
</evidence>
<protein>
    <recommendedName>
        <fullName evidence="2 7">DNA repair protein RecO</fullName>
    </recommendedName>
    <alternativeName>
        <fullName evidence="6 7">Recombination protein O</fullName>
    </alternativeName>
</protein>
<dbReference type="GO" id="GO:0043590">
    <property type="term" value="C:bacterial nucleoid"/>
    <property type="evidence" value="ECO:0007669"/>
    <property type="project" value="TreeGrafter"/>
</dbReference>
<dbReference type="InterPro" id="IPR003717">
    <property type="entry name" value="RecO"/>
</dbReference>
<sequence>MELATCRGIVLNLADYRDNDKLVTLFTLEHGRISGIARGAKRSVKRFGGALELFAALNVQMKFRHALSELLEVDIITIHAGIRGDLGRIAHAAYAADLIATFSPEGQANQRLFRLLSAYLAHLDANPATLSDRRFVEINLLNIIGYRPELDACSRCGVLIGETGVPGRINGAEVVCRQCGPASREIADETLKALSLALKTGRFGLVHFSGPALVEAGLLLDNAIEAHLDKPLRSLAFLREMESSCGQ</sequence>
<dbReference type="EMBL" id="JAHCVJ010000005">
    <property type="protein sequence ID" value="MBT0665424.1"/>
    <property type="molecule type" value="Genomic_DNA"/>
</dbReference>
<gene>
    <name evidence="7 9" type="primary">recO</name>
    <name evidence="9" type="ORF">KI809_14040</name>
</gene>
<keyword evidence="5 7" id="KW-0234">DNA repair</keyword>
<dbReference type="Proteomes" id="UP000811899">
    <property type="component" value="Unassembled WGS sequence"/>
</dbReference>
<comment type="caution">
    <text evidence="9">The sequence shown here is derived from an EMBL/GenBank/DDBJ whole genome shotgun (WGS) entry which is preliminary data.</text>
</comment>
<dbReference type="Gene3D" id="1.20.1440.120">
    <property type="entry name" value="Recombination protein O, C-terminal domain"/>
    <property type="match status" value="1"/>
</dbReference>
<name>A0AAW4LBL5_9BACT</name>
<dbReference type="GO" id="GO:0006302">
    <property type="term" value="P:double-strand break repair"/>
    <property type="evidence" value="ECO:0007669"/>
    <property type="project" value="TreeGrafter"/>
</dbReference>
<accession>A0AAW4LBL5</accession>
<dbReference type="SUPFAM" id="SSF50249">
    <property type="entry name" value="Nucleic acid-binding proteins"/>
    <property type="match status" value="1"/>
</dbReference>